<organism evidence="1 2">
    <name type="scientific">Cinchona calisaya</name>
    <dbReference type="NCBI Taxonomy" id="153742"/>
    <lineage>
        <taxon>Eukaryota</taxon>
        <taxon>Viridiplantae</taxon>
        <taxon>Streptophyta</taxon>
        <taxon>Embryophyta</taxon>
        <taxon>Tracheophyta</taxon>
        <taxon>Spermatophyta</taxon>
        <taxon>Magnoliopsida</taxon>
        <taxon>eudicotyledons</taxon>
        <taxon>Gunneridae</taxon>
        <taxon>Pentapetalae</taxon>
        <taxon>asterids</taxon>
        <taxon>lamiids</taxon>
        <taxon>Gentianales</taxon>
        <taxon>Rubiaceae</taxon>
        <taxon>Cinchonoideae</taxon>
        <taxon>Cinchoneae</taxon>
        <taxon>Cinchona</taxon>
    </lineage>
</organism>
<keyword evidence="2" id="KW-1185">Reference proteome</keyword>
<proteinExistence type="predicted"/>
<gene>
    <name evidence="1" type="ORF">ACH5RR_018860</name>
</gene>
<dbReference type="AlphaFoldDB" id="A0ABD2ZMT4"/>
<evidence type="ECO:0000313" key="2">
    <source>
        <dbReference type="Proteomes" id="UP001630127"/>
    </source>
</evidence>
<name>A0ABD2ZMT4_9GENT</name>
<dbReference type="EMBL" id="JBJUIK010000008">
    <property type="protein sequence ID" value="KAL3520711.1"/>
    <property type="molecule type" value="Genomic_DNA"/>
</dbReference>
<sequence length="117" mass="13182">MGQNHIPESFSPPSLELVVDEVPTVKVHHQRALMPWKLADNALSQSYEQKTQVVPATAANEKTTPPYAFSKLVCLACYASHALMAKSSTTSYWRELVEQLLPLHFYQSVYMLSCKVQ</sequence>
<reference evidence="1 2" key="1">
    <citation type="submission" date="2024-11" db="EMBL/GenBank/DDBJ databases">
        <title>A near-complete genome assembly of Cinchona calisaya.</title>
        <authorList>
            <person name="Lian D.C."/>
            <person name="Zhao X.W."/>
            <person name="Wei L."/>
        </authorList>
    </citation>
    <scope>NUCLEOTIDE SEQUENCE [LARGE SCALE GENOMIC DNA]</scope>
    <source>
        <tissue evidence="1">Nenye</tissue>
    </source>
</reference>
<dbReference type="Proteomes" id="UP001630127">
    <property type="component" value="Unassembled WGS sequence"/>
</dbReference>
<protein>
    <submittedName>
        <fullName evidence="1">Uncharacterized protein</fullName>
    </submittedName>
</protein>
<accession>A0ABD2ZMT4</accession>
<comment type="caution">
    <text evidence="1">The sequence shown here is derived from an EMBL/GenBank/DDBJ whole genome shotgun (WGS) entry which is preliminary data.</text>
</comment>
<evidence type="ECO:0000313" key="1">
    <source>
        <dbReference type="EMBL" id="KAL3520711.1"/>
    </source>
</evidence>